<proteinExistence type="inferred from homology"/>
<evidence type="ECO:0000256" key="2">
    <source>
        <dbReference type="ARBA" id="ARBA00022801"/>
    </source>
</evidence>
<dbReference type="RefSeq" id="WP_379934515.1">
    <property type="nucleotide sequence ID" value="NZ_JBHTHY010000007.1"/>
</dbReference>
<gene>
    <name evidence="4" type="ORF">ACFQZJ_10960</name>
</gene>
<dbReference type="InterPro" id="IPR029069">
    <property type="entry name" value="HotDog_dom_sf"/>
</dbReference>
<dbReference type="EMBL" id="JBHTHY010000007">
    <property type="protein sequence ID" value="MFD0797984.1"/>
    <property type="molecule type" value="Genomic_DNA"/>
</dbReference>
<dbReference type="Proteomes" id="UP001597012">
    <property type="component" value="Unassembled WGS sequence"/>
</dbReference>
<dbReference type="Pfam" id="PF03061">
    <property type="entry name" value="4HBT"/>
    <property type="match status" value="1"/>
</dbReference>
<dbReference type="PANTHER" id="PTHR21660:SF1">
    <property type="entry name" value="ACYL-COENZYME A THIOESTERASE 13"/>
    <property type="match status" value="1"/>
</dbReference>
<feature type="domain" description="Thioesterase" evidence="3">
    <location>
        <begin position="55"/>
        <end position="128"/>
    </location>
</feature>
<protein>
    <submittedName>
        <fullName evidence="4">PaaI family thioesterase</fullName>
        <ecNumber evidence="4">3.1.2.-</ecNumber>
    </submittedName>
</protein>
<dbReference type="InterPro" id="IPR039298">
    <property type="entry name" value="ACOT13"/>
</dbReference>
<dbReference type="NCBIfam" id="TIGR00369">
    <property type="entry name" value="unchar_dom_1"/>
    <property type="match status" value="1"/>
</dbReference>
<dbReference type="Gene3D" id="3.10.129.10">
    <property type="entry name" value="Hotdog Thioesterase"/>
    <property type="match status" value="1"/>
</dbReference>
<reference evidence="5" key="1">
    <citation type="journal article" date="2019" name="Int. J. Syst. Evol. Microbiol.">
        <title>The Global Catalogue of Microorganisms (GCM) 10K type strain sequencing project: providing services to taxonomists for standard genome sequencing and annotation.</title>
        <authorList>
            <consortium name="The Broad Institute Genomics Platform"/>
            <consortium name="The Broad Institute Genome Sequencing Center for Infectious Disease"/>
            <person name="Wu L."/>
            <person name="Ma J."/>
        </authorList>
    </citation>
    <scope>NUCLEOTIDE SEQUENCE [LARGE SCALE GENOMIC DNA]</scope>
    <source>
        <strain evidence="5">CCUG 61948</strain>
    </source>
</reference>
<sequence>MNKILAFLSSKIGKDSSDSISPLMQWMNPTLIRAEEGKLEFSHTIRKEMTNPLHILHGGITAAIIDDAMGAAVYSLNNSHAYTTVNLHVDYFAPAKEGDVVIAQASVVKKGKQIMNAECLLWNSDKTKLIAKGNSNLIRTNLELDTN</sequence>
<dbReference type="CDD" id="cd03443">
    <property type="entry name" value="PaaI_thioesterase"/>
    <property type="match status" value="1"/>
</dbReference>
<evidence type="ECO:0000313" key="5">
    <source>
        <dbReference type="Proteomes" id="UP001597012"/>
    </source>
</evidence>
<evidence type="ECO:0000256" key="1">
    <source>
        <dbReference type="ARBA" id="ARBA00008324"/>
    </source>
</evidence>
<organism evidence="4 5">
    <name type="scientific">Maribacter chungangensis</name>
    <dbReference type="NCBI Taxonomy" id="1069117"/>
    <lineage>
        <taxon>Bacteria</taxon>
        <taxon>Pseudomonadati</taxon>
        <taxon>Bacteroidota</taxon>
        <taxon>Flavobacteriia</taxon>
        <taxon>Flavobacteriales</taxon>
        <taxon>Flavobacteriaceae</taxon>
        <taxon>Maribacter</taxon>
    </lineage>
</organism>
<evidence type="ECO:0000259" key="3">
    <source>
        <dbReference type="Pfam" id="PF03061"/>
    </source>
</evidence>
<dbReference type="InterPro" id="IPR003736">
    <property type="entry name" value="PAAI_dom"/>
</dbReference>
<comment type="caution">
    <text evidence="4">The sequence shown here is derived from an EMBL/GenBank/DDBJ whole genome shotgun (WGS) entry which is preliminary data.</text>
</comment>
<name>A0ABW3B5Z3_9FLAO</name>
<evidence type="ECO:0000313" key="4">
    <source>
        <dbReference type="EMBL" id="MFD0797984.1"/>
    </source>
</evidence>
<dbReference type="PANTHER" id="PTHR21660">
    <property type="entry name" value="THIOESTERASE SUPERFAMILY MEMBER-RELATED"/>
    <property type="match status" value="1"/>
</dbReference>
<comment type="similarity">
    <text evidence="1">Belongs to the thioesterase PaaI family.</text>
</comment>
<keyword evidence="2 4" id="KW-0378">Hydrolase</keyword>
<keyword evidence="5" id="KW-1185">Reference proteome</keyword>
<dbReference type="EC" id="3.1.2.-" evidence="4"/>
<dbReference type="GO" id="GO:0016787">
    <property type="term" value="F:hydrolase activity"/>
    <property type="evidence" value="ECO:0007669"/>
    <property type="project" value="UniProtKB-KW"/>
</dbReference>
<dbReference type="InterPro" id="IPR006683">
    <property type="entry name" value="Thioestr_dom"/>
</dbReference>
<accession>A0ABW3B5Z3</accession>
<dbReference type="SUPFAM" id="SSF54637">
    <property type="entry name" value="Thioesterase/thiol ester dehydrase-isomerase"/>
    <property type="match status" value="1"/>
</dbReference>